<comment type="caution">
    <text evidence="2">The sequence shown here is derived from an EMBL/GenBank/DDBJ whole genome shotgun (WGS) entry which is preliminary data.</text>
</comment>
<keyword evidence="1" id="KW-0732">Signal</keyword>
<evidence type="ECO:0000313" key="2">
    <source>
        <dbReference type="EMBL" id="MFC3711926.1"/>
    </source>
</evidence>
<dbReference type="Proteomes" id="UP001595615">
    <property type="component" value="Unassembled WGS sequence"/>
</dbReference>
<gene>
    <name evidence="2" type="ORF">ACFOMD_05050</name>
</gene>
<feature type="signal peptide" evidence="1">
    <location>
        <begin position="1"/>
        <end position="28"/>
    </location>
</feature>
<organism evidence="2 3">
    <name type="scientific">Sphingoaurantiacus capsulatus</name>
    <dbReference type="NCBI Taxonomy" id="1771310"/>
    <lineage>
        <taxon>Bacteria</taxon>
        <taxon>Pseudomonadati</taxon>
        <taxon>Pseudomonadota</taxon>
        <taxon>Alphaproteobacteria</taxon>
        <taxon>Sphingomonadales</taxon>
        <taxon>Sphingosinicellaceae</taxon>
        <taxon>Sphingoaurantiacus</taxon>
    </lineage>
</organism>
<name>A0ABV7X7U6_9SPHN</name>
<dbReference type="RefSeq" id="WP_380857787.1">
    <property type="nucleotide sequence ID" value="NZ_JBHRXV010000003.1"/>
</dbReference>
<feature type="chain" id="PRO_5045848860" evidence="1">
    <location>
        <begin position="29"/>
        <end position="155"/>
    </location>
</feature>
<accession>A0ABV7X7U6</accession>
<dbReference type="EMBL" id="JBHRXV010000003">
    <property type="protein sequence ID" value="MFC3711926.1"/>
    <property type="molecule type" value="Genomic_DNA"/>
</dbReference>
<proteinExistence type="predicted"/>
<keyword evidence="3" id="KW-1185">Reference proteome</keyword>
<evidence type="ECO:0000256" key="1">
    <source>
        <dbReference type="SAM" id="SignalP"/>
    </source>
</evidence>
<reference evidence="3" key="1">
    <citation type="journal article" date="2019" name="Int. J. Syst. Evol. Microbiol.">
        <title>The Global Catalogue of Microorganisms (GCM) 10K type strain sequencing project: providing services to taxonomists for standard genome sequencing and annotation.</title>
        <authorList>
            <consortium name="The Broad Institute Genomics Platform"/>
            <consortium name="The Broad Institute Genome Sequencing Center for Infectious Disease"/>
            <person name="Wu L."/>
            <person name="Ma J."/>
        </authorList>
    </citation>
    <scope>NUCLEOTIDE SEQUENCE [LARGE SCALE GENOMIC DNA]</scope>
    <source>
        <strain evidence="3">KCTC 42644</strain>
    </source>
</reference>
<protein>
    <submittedName>
        <fullName evidence="2">Uncharacterized protein</fullName>
    </submittedName>
</protein>
<sequence>MPMISFAPRRWSTALFALLAFNAVPAAAQSVMAVCTDPKGRGFETTPAKGWVFNRLKDAVITFSRDRAGRPDILIRDRSRTVSLARDGAKLTVTHQARNFNYFIITAVYQQAQVDTFQVTFLPNGKGQLVWTSVRSHLPPKDETRATFLVADCEQ</sequence>
<evidence type="ECO:0000313" key="3">
    <source>
        <dbReference type="Proteomes" id="UP001595615"/>
    </source>
</evidence>